<protein>
    <submittedName>
        <fullName evidence="1">Uncharacterized protein</fullName>
    </submittedName>
</protein>
<reference evidence="1" key="2">
    <citation type="submission" date="2020-06" db="EMBL/GenBank/DDBJ databases">
        <title>Helianthus annuus Genome sequencing and assembly Release 2.</title>
        <authorList>
            <person name="Gouzy J."/>
            <person name="Langlade N."/>
            <person name="Munos S."/>
        </authorList>
    </citation>
    <scope>NUCLEOTIDE SEQUENCE</scope>
    <source>
        <tissue evidence="1">Leaves</tissue>
    </source>
</reference>
<evidence type="ECO:0000313" key="1">
    <source>
        <dbReference type="EMBL" id="KAF5777504.1"/>
    </source>
</evidence>
<name>A0A9K3HFS3_HELAN</name>
<dbReference type="EMBL" id="MNCJ02000327">
    <property type="protein sequence ID" value="KAF5777504.1"/>
    <property type="molecule type" value="Genomic_DNA"/>
</dbReference>
<gene>
    <name evidence="1" type="ORF">HanXRQr2_Chr12g0536481</name>
</gene>
<keyword evidence="2" id="KW-1185">Reference proteome</keyword>
<evidence type="ECO:0000313" key="2">
    <source>
        <dbReference type="Proteomes" id="UP000215914"/>
    </source>
</evidence>
<dbReference type="Gramene" id="mRNA:HanXRQr2_Chr12g0536481">
    <property type="protein sequence ID" value="CDS:HanXRQr2_Chr12g0536481.1"/>
    <property type="gene ID" value="HanXRQr2_Chr12g0536481"/>
</dbReference>
<organism evidence="1 2">
    <name type="scientific">Helianthus annuus</name>
    <name type="common">Common sunflower</name>
    <dbReference type="NCBI Taxonomy" id="4232"/>
    <lineage>
        <taxon>Eukaryota</taxon>
        <taxon>Viridiplantae</taxon>
        <taxon>Streptophyta</taxon>
        <taxon>Embryophyta</taxon>
        <taxon>Tracheophyta</taxon>
        <taxon>Spermatophyta</taxon>
        <taxon>Magnoliopsida</taxon>
        <taxon>eudicotyledons</taxon>
        <taxon>Gunneridae</taxon>
        <taxon>Pentapetalae</taxon>
        <taxon>asterids</taxon>
        <taxon>campanulids</taxon>
        <taxon>Asterales</taxon>
        <taxon>Asteraceae</taxon>
        <taxon>Asteroideae</taxon>
        <taxon>Heliantheae alliance</taxon>
        <taxon>Heliantheae</taxon>
        <taxon>Helianthus</taxon>
    </lineage>
</organism>
<dbReference type="AlphaFoldDB" id="A0A9K3HFS3"/>
<proteinExistence type="predicted"/>
<accession>A0A9K3HFS3</accession>
<comment type="caution">
    <text evidence="1">The sequence shown here is derived from an EMBL/GenBank/DDBJ whole genome shotgun (WGS) entry which is preliminary data.</text>
</comment>
<dbReference type="Proteomes" id="UP000215914">
    <property type="component" value="Unassembled WGS sequence"/>
</dbReference>
<sequence length="133" mass="15309">MRTPSELPYTSASTCFKRPMRLRGDKTNMLYHQVVYFNPGCDYARLGPFLVEAKKVLTPDGPPTARCVCLAGLSNLTSSGLWSNWVMRRGWCAPRRSPSPRVVERDTPFLLLDDFCFLLFAFWYIIFRQDSNC</sequence>
<reference evidence="1" key="1">
    <citation type="journal article" date="2017" name="Nature">
        <title>The sunflower genome provides insights into oil metabolism, flowering and Asterid evolution.</title>
        <authorList>
            <person name="Badouin H."/>
            <person name="Gouzy J."/>
            <person name="Grassa C.J."/>
            <person name="Murat F."/>
            <person name="Staton S.E."/>
            <person name="Cottret L."/>
            <person name="Lelandais-Briere C."/>
            <person name="Owens G.L."/>
            <person name="Carrere S."/>
            <person name="Mayjonade B."/>
            <person name="Legrand L."/>
            <person name="Gill N."/>
            <person name="Kane N.C."/>
            <person name="Bowers J.E."/>
            <person name="Hubner S."/>
            <person name="Bellec A."/>
            <person name="Berard A."/>
            <person name="Berges H."/>
            <person name="Blanchet N."/>
            <person name="Boniface M.C."/>
            <person name="Brunel D."/>
            <person name="Catrice O."/>
            <person name="Chaidir N."/>
            <person name="Claudel C."/>
            <person name="Donnadieu C."/>
            <person name="Faraut T."/>
            <person name="Fievet G."/>
            <person name="Helmstetter N."/>
            <person name="King M."/>
            <person name="Knapp S.J."/>
            <person name="Lai Z."/>
            <person name="Le Paslier M.C."/>
            <person name="Lippi Y."/>
            <person name="Lorenzon L."/>
            <person name="Mandel J.R."/>
            <person name="Marage G."/>
            <person name="Marchand G."/>
            <person name="Marquand E."/>
            <person name="Bret-Mestries E."/>
            <person name="Morien E."/>
            <person name="Nambeesan S."/>
            <person name="Nguyen T."/>
            <person name="Pegot-Espagnet P."/>
            <person name="Pouilly N."/>
            <person name="Raftis F."/>
            <person name="Sallet E."/>
            <person name="Schiex T."/>
            <person name="Thomas J."/>
            <person name="Vandecasteele C."/>
            <person name="Vares D."/>
            <person name="Vear F."/>
            <person name="Vautrin S."/>
            <person name="Crespi M."/>
            <person name="Mangin B."/>
            <person name="Burke J.M."/>
            <person name="Salse J."/>
            <person name="Munos S."/>
            <person name="Vincourt P."/>
            <person name="Rieseberg L.H."/>
            <person name="Langlade N.B."/>
        </authorList>
    </citation>
    <scope>NUCLEOTIDE SEQUENCE</scope>
    <source>
        <tissue evidence="1">Leaves</tissue>
    </source>
</reference>